<organism evidence="2 3">
    <name type="scientific">Nonomuraea aridisoli</name>
    <dbReference type="NCBI Taxonomy" id="2070368"/>
    <lineage>
        <taxon>Bacteria</taxon>
        <taxon>Bacillati</taxon>
        <taxon>Actinomycetota</taxon>
        <taxon>Actinomycetes</taxon>
        <taxon>Streptosporangiales</taxon>
        <taxon>Streptosporangiaceae</taxon>
        <taxon>Nonomuraea</taxon>
    </lineage>
</organism>
<dbReference type="RefSeq" id="WP_111184778.1">
    <property type="nucleotide sequence ID" value="NZ_POUD01000338.1"/>
</dbReference>
<comment type="caution">
    <text evidence="2">The sequence shown here is derived from an EMBL/GenBank/DDBJ whole genome shotgun (WGS) entry which is preliminary data.</text>
</comment>
<dbReference type="InterPro" id="IPR002477">
    <property type="entry name" value="Peptidoglycan-bd-like"/>
</dbReference>
<evidence type="ECO:0000313" key="3">
    <source>
        <dbReference type="Proteomes" id="UP000249304"/>
    </source>
</evidence>
<dbReference type="InterPro" id="IPR036366">
    <property type="entry name" value="PGBDSf"/>
</dbReference>
<sequence>MGLLVPSRNGFRRESREIAAPAAGDRSQRAWSVSGSDFRAAVAALLAGKTTAARLSWTEGLVEDLLLVRPGADSYDVKTVRACLFVRGGLQPARYGGQVGLKAWMENMAHDPDLVVDVRAFQRAQGLDDDGIVGPRTWPALLRVD</sequence>
<reference evidence="2 3" key="1">
    <citation type="submission" date="2018-01" db="EMBL/GenBank/DDBJ databases">
        <title>Draft genome sequence of Nonomuraea sp. KC333.</title>
        <authorList>
            <person name="Sahin N."/>
            <person name="Saygin H."/>
            <person name="Ay H."/>
        </authorList>
    </citation>
    <scope>NUCLEOTIDE SEQUENCE [LARGE SCALE GENOMIC DNA]</scope>
    <source>
        <strain evidence="2 3">KC333</strain>
    </source>
</reference>
<accession>A0A2W2D2J9</accession>
<proteinExistence type="predicted"/>
<dbReference type="AlphaFoldDB" id="A0A2W2D2J9"/>
<dbReference type="Proteomes" id="UP000249304">
    <property type="component" value="Unassembled WGS sequence"/>
</dbReference>
<evidence type="ECO:0000259" key="1">
    <source>
        <dbReference type="Pfam" id="PF01471"/>
    </source>
</evidence>
<dbReference type="SUPFAM" id="SSF47090">
    <property type="entry name" value="PGBD-like"/>
    <property type="match status" value="1"/>
</dbReference>
<dbReference type="OrthoDB" id="9810670at2"/>
<evidence type="ECO:0000313" key="2">
    <source>
        <dbReference type="EMBL" id="PZG06076.1"/>
    </source>
</evidence>
<dbReference type="Gene3D" id="1.10.101.10">
    <property type="entry name" value="PGBD-like superfamily/PGBD"/>
    <property type="match status" value="1"/>
</dbReference>
<gene>
    <name evidence="2" type="ORF">C1J01_42830</name>
</gene>
<keyword evidence="3" id="KW-1185">Reference proteome</keyword>
<dbReference type="EMBL" id="POUD01000338">
    <property type="protein sequence ID" value="PZG06076.1"/>
    <property type="molecule type" value="Genomic_DNA"/>
</dbReference>
<dbReference type="Pfam" id="PF01471">
    <property type="entry name" value="PG_binding_1"/>
    <property type="match status" value="1"/>
</dbReference>
<dbReference type="InterPro" id="IPR036365">
    <property type="entry name" value="PGBD-like_sf"/>
</dbReference>
<feature type="domain" description="Peptidoglycan binding-like" evidence="1">
    <location>
        <begin position="110"/>
        <end position="141"/>
    </location>
</feature>
<protein>
    <recommendedName>
        <fullName evidence="1">Peptidoglycan binding-like domain-containing protein</fullName>
    </recommendedName>
</protein>
<name>A0A2W2D2J9_9ACTN</name>